<comment type="caution">
    <text evidence="6">The sequence shown here is derived from an EMBL/GenBank/DDBJ whole genome shotgun (WGS) entry which is preliminary data.</text>
</comment>
<evidence type="ECO:0000256" key="3">
    <source>
        <dbReference type="ARBA" id="ARBA00023157"/>
    </source>
</evidence>
<protein>
    <recommendedName>
        <fullName evidence="5">TIL domain-containing protein</fullName>
    </recommendedName>
</protein>
<dbReference type="Gene3D" id="2.10.25.10">
    <property type="entry name" value="Laminin"/>
    <property type="match status" value="2"/>
</dbReference>
<proteinExistence type="predicted"/>
<dbReference type="OrthoDB" id="5912264at2759"/>
<dbReference type="InterPro" id="IPR051368">
    <property type="entry name" value="SerProtInhib-TIL_Domain"/>
</dbReference>
<name>A0A8S1H2A3_9PELO</name>
<keyword evidence="2" id="KW-0722">Serine protease inhibitor</keyword>
<dbReference type="PANTHER" id="PTHR23259:SF70">
    <property type="entry name" value="ACCESSORY GLAND PROTEIN ACP62F-RELATED"/>
    <property type="match status" value="1"/>
</dbReference>
<evidence type="ECO:0000259" key="5">
    <source>
        <dbReference type="Pfam" id="PF01826"/>
    </source>
</evidence>
<dbReference type="Pfam" id="PF01826">
    <property type="entry name" value="TIL"/>
    <property type="match status" value="2"/>
</dbReference>
<feature type="domain" description="TIL" evidence="5">
    <location>
        <begin position="144"/>
        <end position="198"/>
    </location>
</feature>
<dbReference type="InterPro" id="IPR036084">
    <property type="entry name" value="Ser_inhib-like_sf"/>
</dbReference>
<keyword evidence="7" id="KW-1185">Reference proteome</keyword>
<feature type="signal peptide" evidence="4">
    <location>
        <begin position="1"/>
        <end position="22"/>
    </location>
</feature>
<evidence type="ECO:0000256" key="2">
    <source>
        <dbReference type="ARBA" id="ARBA00022900"/>
    </source>
</evidence>
<dbReference type="CDD" id="cd19941">
    <property type="entry name" value="TIL"/>
    <property type="match status" value="2"/>
</dbReference>
<dbReference type="SUPFAM" id="SSF57567">
    <property type="entry name" value="Serine protease inhibitors"/>
    <property type="match status" value="2"/>
</dbReference>
<dbReference type="Proteomes" id="UP000835052">
    <property type="component" value="Unassembled WGS sequence"/>
</dbReference>
<keyword evidence="1" id="KW-0646">Protease inhibitor</keyword>
<keyword evidence="3" id="KW-1015">Disulfide bond</keyword>
<reference evidence="6" key="1">
    <citation type="submission" date="2020-10" db="EMBL/GenBank/DDBJ databases">
        <authorList>
            <person name="Kikuchi T."/>
        </authorList>
    </citation>
    <scope>NUCLEOTIDE SEQUENCE</scope>
    <source>
        <strain evidence="6">NKZ352</strain>
    </source>
</reference>
<feature type="domain" description="TIL" evidence="5">
    <location>
        <begin position="40"/>
        <end position="95"/>
    </location>
</feature>
<keyword evidence="4" id="KW-0732">Signal</keyword>
<sequence length="235" mass="25847">MTSSTILLQFFGLSAIFIATQALMLPPPHLTSQRPRNCRCGRNELFKECGTACEPRCGEPLNRPCTRECVPNVCQCRPGLLRSYDNSTCVRLIECNKIGTAQLTTASPVSCRSVRCASGTECQVRNRVAQCVPSRPTRAENRTCGQNEEFRACGTACEPKCGRPEPEVCTEQCILNVCQCRRGFARSSEGRCVRRSECDTTRGATAGLCNGRRCPNGQICRHNGSRSRCEAPQTN</sequence>
<accession>A0A8S1H2A3</accession>
<evidence type="ECO:0000313" key="6">
    <source>
        <dbReference type="EMBL" id="CAD6189452.1"/>
    </source>
</evidence>
<dbReference type="InterPro" id="IPR002919">
    <property type="entry name" value="TIL_dom"/>
</dbReference>
<feature type="chain" id="PRO_5035765362" description="TIL domain-containing protein" evidence="4">
    <location>
        <begin position="23"/>
        <end position="235"/>
    </location>
</feature>
<gene>
    <name evidence="6" type="ORF">CAUJ_LOCUS5371</name>
</gene>
<dbReference type="GO" id="GO:0004867">
    <property type="term" value="F:serine-type endopeptidase inhibitor activity"/>
    <property type="evidence" value="ECO:0007669"/>
    <property type="project" value="UniProtKB-KW"/>
</dbReference>
<dbReference type="AlphaFoldDB" id="A0A8S1H2A3"/>
<evidence type="ECO:0000256" key="1">
    <source>
        <dbReference type="ARBA" id="ARBA00022690"/>
    </source>
</evidence>
<dbReference type="PANTHER" id="PTHR23259">
    <property type="entry name" value="RIDDLE"/>
    <property type="match status" value="1"/>
</dbReference>
<dbReference type="EMBL" id="CAJGYM010000011">
    <property type="protein sequence ID" value="CAD6189452.1"/>
    <property type="molecule type" value="Genomic_DNA"/>
</dbReference>
<organism evidence="6 7">
    <name type="scientific">Caenorhabditis auriculariae</name>
    <dbReference type="NCBI Taxonomy" id="2777116"/>
    <lineage>
        <taxon>Eukaryota</taxon>
        <taxon>Metazoa</taxon>
        <taxon>Ecdysozoa</taxon>
        <taxon>Nematoda</taxon>
        <taxon>Chromadorea</taxon>
        <taxon>Rhabditida</taxon>
        <taxon>Rhabditina</taxon>
        <taxon>Rhabditomorpha</taxon>
        <taxon>Rhabditoidea</taxon>
        <taxon>Rhabditidae</taxon>
        <taxon>Peloderinae</taxon>
        <taxon>Caenorhabditis</taxon>
    </lineage>
</organism>
<evidence type="ECO:0000313" key="7">
    <source>
        <dbReference type="Proteomes" id="UP000835052"/>
    </source>
</evidence>
<evidence type="ECO:0000256" key="4">
    <source>
        <dbReference type="SAM" id="SignalP"/>
    </source>
</evidence>